<keyword evidence="2" id="KW-0614">Plasmid</keyword>
<evidence type="ECO:0000313" key="2">
    <source>
        <dbReference type="EMBL" id="ADE72586.1"/>
    </source>
</evidence>
<protein>
    <submittedName>
        <fullName evidence="2">Uncharacterized protein</fullName>
    </submittedName>
</protein>
<dbReference type="AlphaFoldDB" id="D5E461"/>
<dbReference type="EMBL" id="CP001990">
    <property type="protein sequence ID" value="ADE72586.1"/>
    <property type="molecule type" value="Genomic_DNA"/>
</dbReference>
<dbReference type="HOGENOM" id="CLU_3004567_0_0_9"/>
<evidence type="ECO:0000313" key="3">
    <source>
        <dbReference type="Proteomes" id="UP000000935"/>
    </source>
</evidence>
<keyword evidence="1" id="KW-0472">Membrane</keyword>
<name>D5E461_PRIM1</name>
<reference evidence="2 3" key="1">
    <citation type="journal article" date="2011" name="J. Bacteriol.">
        <title>Genome sequences of the biotechnologically important Bacillus megaterium strains QM B1551 and DSM319.</title>
        <authorList>
            <person name="Eppinger M."/>
            <person name="Bunk B."/>
            <person name="Johns M.A."/>
            <person name="Edirisinghe J.N."/>
            <person name="Kutumbaka K.K."/>
            <person name="Koenig S.S."/>
            <person name="Huot Creasy H."/>
            <person name="Rosovitz M.J."/>
            <person name="Riley D.R."/>
            <person name="Daugherty S."/>
            <person name="Martin M."/>
            <person name="Elbourne L.D."/>
            <person name="Paulsen I."/>
            <person name="Biedendieck R."/>
            <person name="Braun C."/>
            <person name="Grayburn S."/>
            <person name="Dhingra S."/>
            <person name="Lukyanchuk V."/>
            <person name="Ball B."/>
            <person name="Ul-Qamar R."/>
            <person name="Seibel J."/>
            <person name="Bremer E."/>
            <person name="Jahn D."/>
            <person name="Ravel J."/>
            <person name="Vary P.S."/>
        </authorList>
    </citation>
    <scope>NUCLEOTIDE SEQUENCE [LARGE SCALE GENOMIC DNA]</scope>
    <source>
        <strain evidence="3">ATCC 12872 / QMB1551</strain>
        <plasmid evidence="2">pBM700</plasmid>
    </source>
</reference>
<sequence>MKEINLLFLSELTLLKANSVPNPFIQVEYIMCLILISLSFYFLSLRVKKLKLSDFS</sequence>
<feature type="transmembrane region" description="Helical" evidence="1">
    <location>
        <begin position="24"/>
        <end position="43"/>
    </location>
</feature>
<dbReference type="Proteomes" id="UP000000935">
    <property type="component" value="Plasmid pBM700"/>
</dbReference>
<keyword evidence="1" id="KW-1133">Transmembrane helix</keyword>
<accession>D5E461</accession>
<keyword evidence="1" id="KW-0812">Transmembrane</keyword>
<evidence type="ECO:0000256" key="1">
    <source>
        <dbReference type="SAM" id="Phobius"/>
    </source>
</evidence>
<geneLocation type="plasmid" evidence="2 3">
    <name>pBM700</name>
</geneLocation>
<gene>
    <name evidence="2" type="ordered locus">BMQ_pBM70044</name>
</gene>
<dbReference type="KEGG" id="bmq:BMQ_pBM70044"/>
<keyword evidence="3" id="KW-1185">Reference proteome</keyword>
<proteinExistence type="predicted"/>
<organism evidence="2 3">
    <name type="scientific">Priestia megaterium (strain ATCC 12872 / QMB1551)</name>
    <name type="common">Bacillus megaterium</name>
    <dbReference type="NCBI Taxonomy" id="545693"/>
    <lineage>
        <taxon>Bacteria</taxon>
        <taxon>Bacillati</taxon>
        <taxon>Bacillota</taxon>
        <taxon>Bacilli</taxon>
        <taxon>Bacillales</taxon>
        <taxon>Bacillaceae</taxon>
        <taxon>Priestia</taxon>
    </lineage>
</organism>